<name>A0A6L6XMT2_9ACTN</name>
<gene>
    <name evidence="2" type="ORF">GON03_05415</name>
</gene>
<feature type="region of interest" description="Disordered" evidence="1">
    <location>
        <begin position="1"/>
        <end position="37"/>
    </location>
</feature>
<dbReference type="Proteomes" id="UP000473525">
    <property type="component" value="Unassembled WGS sequence"/>
</dbReference>
<evidence type="ECO:0000313" key="2">
    <source>
        <dbReference type="EMBL" id="MVQ48611.1"/>
    </source>
</evidence>
<organism evidence="2 3">
    <name type="scientific">Nocardioides agri</name>
    <dbReference type="NCBI Taxonomy" id="2682843"/>
    <lineage>
        <taxon>Bacteria</taxon>
        <taxon>Bacillati</taxon>
        <taxon>Actinomycetota</taxon>
        <taxon>Actinomycetes</taxon>
        <taxon>Propionibacteriales</taxon>
        <taxon>Nocardioidaceae</taxon>
        <taxon>Nocardioides</taxon>
    </lineage>
</organism>
<sequence>MSVNAYGRFGDTDSGAASDSAVDGTRRPASQGGVDDALESSAAARLLEMTAGEVEKWRAEAEDEAAAIVASARIEAAEVVRAAGVEADRVISAARAAAGQTMNDARVQADRVRDETTALRNRADAEIAHLQRVESDHRHQLRQHLTEMLDRVDTPAEEDHS</sequence>
<evidence type="ECO:0000313" key="3">
    <source>
        <dbReference type="Proteomes" id="UP000473525"/>
    </source>
</evidence>
<dbReference type="RefSeq" id="WP_157340893.1">
    <property type="nucleotide sequence ID" value="NZ_WSEK01000004.1"/>
</dbReference>
<dbReference type="EMBL" id="WSEK01000004">
    <property type="protein sequence ID" value="MVQ48611.1"/>
    <property type="molecule type" value="Genomic_DNA"/>
</dbReference>
<reference evidence="2 3" key="1">
    <citation type="submission" date="2019-12" db="EMBL/GenBank/DDBJ databases">
        <authorList>
            <person name="Huq M.A."/>
        </authorList>
    </citation>
    <scope>NUCLEOTIDE SEQUENCE [LARGE SCALE GENOMIC DNA]</scope>
    <source>
        <strain evidence="2 3">MAH-18</strain>
    </source>
</reference>
<proteinExistence type="predicted"/>
<comment type="caution">
    <text evidence="2">The sequence shown here is derived from an EMBL/GenBank/DDBJ whole genome shotgun (WGS) entry which is preliminary data.</text>
</comment>
<keyword evidence="3" id="KW-1185">Reference proteome</keyword>
<protein>
    <submittedName>
        <fullName evidence="2">Uncharacterized protein</fullName>
    </submittedName>
</protein>
<accession>A0A6L6XMT2</accession>
<dbReference type="AlphaFoldDB" id="A0A6L6XMT2"/>
<evidence type="ECO:0000256" key="1">
    <source>
        <dbReference type="SAM" id="MobiDB-lite"/>
    </source>
</evidence>